<sequence>MPRKKRSFEDAVGELEGLVDELEKGSLPLDDILKKYKESTQLIKFCREELDNADKTVCELLAVNGAGEQVPVDINMNVKETNNE</sequence>
<comment type="catalytic activity">
    <reaction evidence="6">
        <text>Exonucleolytic cleavage in either 5'- to 3'- or 3'- to 5'-direction to yield nucleoside 5'-phosphates.</text>
        <dbReference type="EC" id="3.1.11.6"/>
    </reaction>
</comment>
<organism evidence="7 8">
    <name type="scientific">Pectinatus cerevisiiphilus</name>
    <dbReference type="NCBI Taxonomy" id="86956"/>
    <lineage>
        <taxon>Bacteria</taxon>
        <taxon>Bacillati</taxon>
        <taxon>Bacillota</taxon>
        <taxon>Negativicutes</taxon>
        <taxon>Selenomonadales</taxon>
        <taxon>Selenomonadaceae</taxon>
        <taxon>Pectinatus</taxon>
    </lineage>
</organism>
<proteinExistence type="inferred from homology"/>
<dbReference type="HAMAP" id="MF_00337">
    <property type="entry name" value="Exonuc_7_S"/>
    <property type="match status" value="1"/>
</dbReference>
<comment type="subunit">
    <text evidence="6">Heterooligomer composed of large and small subunits.</text>
</comment>
<evidence type="ECO:0000313" key="8">
    <source>
        <dbReference type="Proteomes" id="UP000295188"/>
    </source>
</evidence>
<evidence type="ECO:0000256" key="6">
    <source>
        <dbReference type="HAMAP-Rule" id="MF_00337"/>
    </source>
</evidence>
<comment type="function">
    <text evidence="6">Bidirectionally degrades single-stranded DNA into large acid-insoluble oligonucleotides, which are then degraded further into small acid-soluble oligonucleotides.</text>
</comment>
<dbReference type="InterPro" id="IPR037004">
    <property type="entry name" value="Exonuc_VII_ssu_sf"/>
</dbReference>
<dbReference type="AlphaFoldDB" id="A0A4R3K8F8"/>
<comment type="similarity">
    <text evidence="1 6">Belongs to the XseB family.</text>
</comment>
<keyword evidence="3 6" id="KW-0540">Nuclease</keyword>
<accession>A0A4R3K8F8</accession>
<dbReference type="PANTHER" id="PTHR34137">
    <property type="entry name" value="EXODEOXYRIBONUCLEASE 7 SMALL SUBUNIT"/>
    <property type="match status" value="1"/>
</dbReference>
<dbReference type="GO" id="GO:0009318">
    <property type="term" value="C:exodeoxyribonuclease VII complex"/>
    <property type="evidence" value="ECO:0007669"/>
    <property type="project" value="UniProtKB-UniRule"/>
</dbReference>
<dbReference type="GO" id="GO:0005829">
    <property type="term" value="C:cytosol"/>
    <property type="evidence" value="ECO:0007669"/>
    <property type="project" value="TreeGrafter"/>
</dbReference>
<dbReference type="Proteomes" id="UP000295188">
    <property type="component" value="Unassembled WGS sequence"/>
</dbReference>
<gene>
    <name evidence="6" type="primary">xseB</name>
    <name evidence="7" type="ORF">EDC37_10750</name>
</gene>
<comment type="subcellular location">
    <subcellularLocation>
        <location evidence="6">Cytoplasm</location>
    </subcellularLocation>
</comment>
<dbReference type="OrthoDB" id="9798666at2"/>
<keyword evidence="5 6" id="KW-0269">Exonuclease</keyword>
<dbReference type="NCBIfam" id="TIGR01280">
    <property type="entry name" value="xseB"/>
    <property type="match status" value="1"/>
</dbReference>
<protein>
    <recommendedName>
        <fullName evidence="6">Exodeoxyribonuclease 7 small subunit</fullName>
        <ecNumber evidence="6">3.1.11.6</ecNumber>
    </recommendedName>
    <alternativeName>
        <fullName evidence="6">Exodeoxyribonuclease VII small subunit</fullName>
        <shortName evidence="6">Exonuclease VII small subunit</shortName>
    </alternativeName>
</protein>
<dbReference type="InterPro" id="IPR003761">
    <property type="entry name" value="Exonuc_VII_S"/>
</dbReference>
<keyword evidence="8" id="KW-1185">Reference proteome</keyword>
<dbReference type="Gene3D" id="1.10.287.1040">
    <property type="entry name" value="Exonuclease VII, small subunit"/>
    <property type="match status" value="1"/>
</dbReference>
<reference evidence="7 8" key="1">
    <citation type="submission" date="2019-03" db="EMBL/GenBank/DDBJ databases">
        <title>Genomic Encyclopedia of Type Strains, Phase IV (KMG-IV): sequencing the most valuable type-strain genomes for metagenomic binning, comparative biology and taxonomic classification.</title>
        <authorList>
            <person name="Goeker M."/>
        </authorList>
    </citation>
    <scope>NUCLEOTIDE SEQUENCE [LARGE SCALE GENOMIC DNA]</scope>
    <source>
        <strain evidence="7 8">DSM 20467</strain>
    </source>
</reference>
<comment type="caution">
    <text evidence="7">The sequence shown here is derived from an EMBL/GenBank/DDBJ whole genome shotgun (WGS) entry which is preliminary data.</text>
</comment>
<evidence type="ECO:0000256" key="3">
    <source>
        <dbReference type="ARBA" id="ARBA00022722"/>
    </source>
</evidence>
<evidence type="ECO:0000256" key="4">
    <source>
        <dbReference type="ARBA" id="ARBA00022801"/>
    </source>
</evidence>
<dbReference type="SUPFAM" id="SSF116842">
    <property type="entry name" value="XseB-like"/>
    <property type="match status" value="1"/>
</dbReference>
<dbReference type="PANTHER" id="PTHR34137:SF1">
    <property type="entry name" value="EXODEOXYRIBONUCLEASE 7 SMALL SUBUNIT"/>
    <property type="match status" value="1"/>
</dbReference>
<dbReference type="GO" id="GO:0008855">
    <property type="term" value="F:exodeoxyribonuclease VII activity"/>
    <property type="evidence" value="ECO:0007669"/>
    <property type="project" value="UniProtKB-UniRule"/>
</dbReference>
<keyword evidence="2 6" id="KW-0963">Cytoplasm</keyword>
<evidence type="ECO:0000256" key="2">
    <source>
        <dbReference type="ARBA" id="ARBA00022490"/>
    </source>
</evidence>
<dbReference type="EC" id="3.1.11.6" evidence="6"/>
<dbReference type="EMBL" id="SMAA01000007">
    <property type="protein sequence ID" value="TCS79284.1"/>
    <property type="molecule type" value="Genomic_DNA"/>
</dbReference>
<keyword evidence="4 6" id="KW-0378">Hydrolase</keyword>
<evidence type="ECO:0000313" key="7">
    <source>
        <dbReference type="EMBL" id="TCS79284.1"/>
    </source>
</evidence>
<name>A0A4R3K8F8_9FIRM</name>
<dbReference type="RefSeq" id="WP_132549000.1">
    <property type="nucleotide sequence ID" value="NZ_SMAA01000007.1"/>
</dbReference>
<dbReference type="GO" id="GO:0006308">
    <property type="term" value="P:DNA catabolic process"/>
    <property type="evidence" value="ECO:0007669"/>
    <property type="project" value="UniProtKB-UniRule"/>
</dbReference>
<evidence type="ECO:0000256" key="5">
    <source>
        <dbReference type="ARBA" id="ARBA00022839"/>
    </source>
</evidence>
<evidence type="ECO:0000256" key="1">
    <source>
        <dbReference type="ARBA" id="ARBA00009998"/>
    </source>
</evidence>
<dbReference type="Pfam" id="PF02609">
    <property type="entry name" value="Exonuc_VII_S"/>
    <property type="match status" value="1"/>
</dbReference>